<dbReference type="InterPro" id="IPR036188">
    <property type="entry name" value="FAD/NAD-bd_sf"/>
</dbReference>
<dbReference type="PANTHER" id="PTHR42949:SF3">
    <property type="entry name" value="ANAEROBIC GLYCEROL-3-PHOSPHATE DEHYDROGENASE SUBUNIT B"/>
    <property type="match status" value="1"/>
</dbReference>
<gene>
    <name evidence="3" type="ORF">BU097_12670</name>
</gene>
<feature type="domain" description="FAD/NAD(P)-binding" evidence="2">
    <location>
        <begin position="3"/>
        <end position="341"/>
    </location>
</feature>
<sequence>MWDFLVIGAGPAGLKAGIKAAENGIRTKVIDEFPKPGGRLLGQLYQDNNGEWWNGIKEAEALVRKAESLNINIECGLSVYDLESKEDCWVVHTENSAIQTKHLLLATGASEKHFPLPGWTLPGTMSIGAAQVMSNVHRVKPGDNCIVIGVNVLSLSIAEELNMCGVNVKAIVLPVTHQIEEQAAKPQEVISRLMNLTHLAPSRILKILGSIGKLLPANLIAKIYPKQGIKMNGIPIKLKTAAQEIVGQDTVEGVELVDIDKEGVVIPKTEKIEQVDVVCISGGLTPLAELASVAGCEFKYVEALGGYVPVHNEKMETSISNLYVAGNITGVESAKVAMAQGEVAGLSVVKKQFDNNEIIVKQVDDAIEKVKRVRDEALIQFQPHIDKERTKLYQQSVEN</sequence>
<evidence type="ECO:0000259" key="2">
    <source>
        <dbReference type="Pfam" id="PF07992"/>
    </source>
</evidence>
<dbReference type="PRINTS" id="PR00411">
    <property type="entry name" value="PNDRDTASEI"/>
</dbReference>
<dbReference type="SUPFAM" id="SSF51905">
    <property type="entry name" value="FAD/NAD(P)-binding domain"/>
    <property type="match status" value="1"/>
</dbReference>
<dbReference type="PANTHER" id="PTHR42949">
    <property type="entry name" value="ANAEROBIC GLYCEROL-3-PHOSPHATE DEHYDROGENASE SUBUNIT B"/>
    <property type="match status" value="1"/>
</dbReference>
<proteinExistence type="predicted"/>
<evidence type="ECO:0000313" key="3">
    <source>
        <dbReference type="EMBL" id="RIN07924.1"/>
    </source>
</evidence>
<dbReference type="OrthoDB" id="9776839at2"/>
<evidence type="ECO:0000256" key="1">
    <source>
        <dbReference type="ARBA" id="ARBA00023002"/>
    </source>
</evidence>
<dbReference type="RefSeq" id="WP_119604202.1">
    <property type="nucleotide sequence ID" value="NZ_QXUL01000084.1"/>
</dbReference>
<comment type="caution">
    <text evidence="3">The sequence shown here is derived from an EMBL/GenBank/DDBJ whole genome shotgun (WGS) entry which is preliminary data.</text>
</comment>
<keyword evidence="4" id="KW-1185">Reference proteome</keyword>
<reference evidence="3 4" key="1">
    <citation type="journal article" date="2016" name="Front. Microbiol.">
        <title>Comprehensive Phylogenetic Analysis of Bovine Non-aureus Staphylococci Species Based on Whole-Genome Sequencing.</title>
        <authorList>
            <person name="Naushad S."/>
            <person name="Barkema H.W."/>
            <person name="Luby C."/>
            <person name="Condas L.A."/>
            <person name="Nobrega D.B."/>
            <person name="Carson D.A."/>
            <person name="De Buck J."/>
        </authorList>
    </citation>
    <scope>NUCLEOTIDE SEQUENCE [LARGE SCALE GENOMIC DNA]</scope>
    <source>
        <strain evidence="3 4">SNUC 102</strain>
    </source>
</reference>
<dbReference type="Proteomes" id="UP000285567">
    <property type="component" value="Unassembled WGS sequence"/>
</dbReference>
<dbReference type="AlphaFoldDB" id="A0A418IKM8"/>
<dbReference type="PRINTS" id="PR00368">
    <property type="entry name" value="FADPNR"/>
</dbReference>
<protein>
    <submittedName>
        <fullName evidence="3">FAD-dependent oxidoreductase</fullName>
    </submittedName>
</protein>
<dbReference type="InterPro" id="IPR051691">
    <property type="entry name" value="Metab_Enz_Cyan_OpOx_G3PDH"/>
</dbReference>
<dbReference type="GO" id="GO:0016491">
    <property type="term" value="F:oxidoreductase activity"/>
    <property type="evidence" value="ECO:0007669"/>
    <property type="project" value="UniProtKB-KW"/>
</dbReference>
<dbReference type="EMBL" id="QXUL01000084">
    <property type="protein sequence ID" value="RIN07924.1"/>
    <property type="molecule type" value="Genomic_DNA"/>
</dbReference>
<dbReference type="Gene3D" id="3.50.50.60">
    <property type="entry name" value="FAD/NAD(P)-binding domain"/>
    <property type="match status" value="3"/>
</dbReference>
<dbReference type="InterPro" id="IPR023753">
    <property type="entry name" value="FAD/NAD-binding_dom"/>
</dbReference>
<name>A0A418IKM8_STAXY</name>
<organism evidence="3 4">
    <name type="scientific">Staphylococcus xylosus</name>
    <dbReference type="NCBI Taxonomy" id="1288"/>
    <lineage>
        <taxon>Bacteria</taxon>
        <taxon>Bacillati</taxon>
        <taxon>Bacillota</taxon>
        <taxon>Bacilli</taxon>
        <taxon>Bacillales</taxon>
        <taxon>Staphylococcaceae</taxon>
        <taxon>Staphylococcus</taxon>
    </lineage>
</organism>
<accession>A0A418IKM8</accession>
<keyword evidence="1" id="KW-0560">Oxidoreductase</keyword>
<dbReference type="Pfam" id="PF07992">
    <property type="entry name" value="Pyr_redox_2"/>
    <property type="match status" value="1"/>
</dbReference>
<evidence type="ECO:0000313" key="4">
    <source>
        <dbReference type="Proteomes" id="UP000285567"/>
    </source>
</evidence>